<evidence type="ECO:0000259" key="8">
    <source>
        <dbReference type="PROSITE" id="PS50850"/>
    </source>
</evidence>
<dbReference type="CDD" id="cd17325">
    <property type="entry name" value="MFS_MdtG_SLC18_like"/>
    <property type="match status" value="1"/>
</dbReference>
<keyword evidence="2" id="KW-0813">Transport</keyword>
<evidence type="ECO:0000313" key="9">
    <source>
        <dbReference type="EMBL" id="MDC5696847.1"/>
    </source>
</evidence>
<dbReference type="PROSITE" id="PS50850">
    <property type="entry name" value="MFS"/>
    <property type="match status" value="1"/>
</dbReference>
<feature type="transmembrane region" description="Helical" evidence="7">
    <location>
        <begin position="151"/>
        <end position="170"/>
    </location>
</feature>
<feature type="domain" description="Major facilitator superfamily (MFS) profile" evidence="8">
    <location>
        <begin position="23"/>
        <end position="402"/>
    </location>
</feature>
<dbReference type="SUPFAM" id="SSF103473">
    <property type="entry name" value="MFS general substrate transporter"/>
    <property type="match status" value="1"/>
</dbReference>
<dbReference type="InterPro" id="IPR036259">
    <property type="entry name" value="MFS_trans_sf"/>
</dbReference>
<feature type="transmembrane region" description="Helical" evidence="7">
    <location>
        <begin position="22"/>
        <end position="46"/>
    </location>
</feature>
<keyword evidence="3" id="KW-1003">Cell membrane</keyword>
<evidence type="ECO:0000256" key="1">
    <source>
        <dbReference type="ARBA" id="ARBA00004651"/>
    </source>
</evidence>
<feature type="transmembrane region" description="Helical" evidence="7">
    <location>
        <begin position="176"/>
        <end position="196"/>
    </location>
</feature>
<keyword evidence="5 7" id="KW-1133">Transmembrane helix</keyword>
<organism evidence="9 10">
    <name type="scientific">Intrasporangium calvum</name>
    <dbReference type="NCBI Taxonomy" id="53358"/>
    <lineage>
        <taxon>Bacteria</taxon>
        <taxon>Bacillati</taxon>
        <taxon>Actinomycetota</taxon>
        <taxon>Actinomycetes</taxon>
        <taxon>Micrococcales</taxon>
        <taxon>Intrasporangiaceae</taxon>
        <taxon>Intrasporangium</taxon>
    </lineage>
</organism>
<feature type="transmembrane region" description="Helical" evidence="7">
    <location>
        <begin position="257"/>
        <end position="276"/>
    </location>
</feature>
<proteinExistence type="predicted"/>
<feature type="transmembrane region" description="Helical" evidence="7">
    <location>
        <begin position="217"/>
        <end position="237"/>
    </location>
</feature>
<reference evidence="9 10" key="1">
    <citation type="submission" date="2022-11" db="EMBL/GenBank/DDBJ databases">
        <title>Anaerobic phenanthrene biodegradation by a DNRA strain PheN6.</title>
        <authorList>
            <person name="Zhang Z."/>
        </authorList>
    </citation>
    <scope>NUCLEOTIDE SEQUENCE [LARGE SCALE GENOMIC DNA]</scope>
    <source>
        <strain evidence="9 10">PheN6</strain>
    </source>
</reference>
<comment type="subcellular location">
    <subcellularLocation>
        <location evidence="1">Cell membrane</location>
        <topology evidence="1">Multi-pass membrane protein</topology>
    </subcellularLocation>
</comment>
<evidence type="ECO:0000256" key="6">
    <source>
        <dbReference type="ARBA" id="ARBA00023136"/>
    </source>
</evidence>
<evidence type="ECO:0000256" key="5">
    <source>
        <dbReference type="ARBA" id="ARBA00022989"/>
    </source>
</evidence>
<keyword evidence="4 7" id="KW-0812">Transmembrane</keyword>
<feature type="transmembrane region" description="Helical" evidence="7">
    <location>
        <begin position="288"/>
        <end position="321"/>
    </location>
</feature>
<evidence type="ECO:0000256" key="4">
    <source>
        <dbReference type="ARBA" id="ARBA00022692"/>
    </source>
</evidence>
<keyword evidence="6 7" id="KW-0472">Membrane</keyword>
<feature type="transmembrane region" description="Helical" evidence="7">
    <location>
        <begin position="111"/>
        <end position="130"/>
    </location>
</feature>
<dbReference type="InterPro" id="IPR020846">
    <property type="entry name" value="MFS_dom"/>
</dbReference>
<dbReference type="RefSeq" id="WP_272461422.1">
    <property type="nucleotide sequence ID" value="NZ_JAPFQL010000020.1"/>
</dbReference>
<protein>
    <submittedName>
        <fullName evidence="9">MFS transporter</fullName>
    </submittedName>
</protein>
<accession>A0ABT5GF35</accession>
<dbReference type="Gene3D" id="1.20.1250.20">
    <property type="entry name" value="MFS general substrate transporter like domains"/>
    <property type="match status" value="2"/>
</dbReference>
<evidence type="ECO:0000256" key="7">
    <source>
        <dbReference type="SAM" id="Phobius"/>
    </source>
</evidence>
<dbReference type="PANTHER" id="PTHR23517">
    <property type="entry name" value="RESISTANCE PROTEIN MDTM, PUTATIVE-RELATED-RELATED"/>
    <property type="match status" value="1"/>
</dbReference>
<evidence type="ECO:0000313" key="10">
    <source>
        <dbReference type="Proteomes" id="UP001150259"/>
    </source>
</evidence>
<dbReference type="EMBL" id="JAPFQL010000020">
    <property type="protein sequence ID" value="MDC5696847.1"/>
    <property type="molecule type" value="Genomic_DNA"/>
</dbReference>
<feature type="transmembrane region" description="Helical" evidence="7">
    <location>
        <begin position="372"/>
        <end position="396"/>
    </location>
</feature>
<evidence type="ECO:0000256" key="3">
    <source>
        <dbReference type="ARBA" id="ARBA00022475"/>
    </source>
</evidence>
<dbReference type="InterPro" id="IPR050171">
    <property type="entry name" value="MFS_Transporters"/>
</dbReference>
<keyword evidence="10" id="KW-1185">Reference proteome</keyword>
<dbReference type="Pfam" id="PF07690">
    <property type="entry name" value="MFS_1"/>
    <property type="match status" value="2"/>
</dbReference>
<name>A0ABT5GF35_9MICO</name>
<evidence type="ECO:0000256" key="2">
    <source>
        <dbReference type="ARBA" id="ARBA00022448"/>
    </source>
</evidence>
<dbReference type="PANTHER" id="PTHR23517:SF3">
    <property type="entry name" value="INTEGRAL MEMBRANE TRANSPORT PROTEIN"/>
    <property type="match status" value="1"/>
</dbReference>
<sequence length="416" mass="41764">MTVPVPTPEPTPEQGSRATLRAIALSAYGPTLLASTGTGAIAPIIAVSARELGASVGLAALLVAALGVGTLLGDLPSGALAARIGERKALLVAALVEAGGMALSATAGSLAMLFAGVVVIGLAASLFGLARQAYLTEAVPVRMRARALSTLGGVHRIGYFVGPFLGALVVATWDVAAAYVVGAGASLAAFVLVLVAPDITRRSGHGQPVRQRSVVSVLVEHRTVLLTLGVGAMWVSGARTVREALVPLWAESVGLSPSQTALVFGVSGAVDMLLFYPSGWLMDRHGRVAAAVPSMLVLGLGMALLPLSTTLVAVTAAATVLGLGNGLGAGLIMTLGADASPAEGRAQFLGGWRLCADVGRAAGPLALSGLSAIMTLGAASVALGIGAVAGAVWLRIWVPRHDPTRRAGATKDSLRE</sequence>
<feature type="transmembrane region" description="Helical" evidence="7">
    <location>
        <begin position="52"/>
        <end position="75"/>
    </location>
</feature>
<gene>
    <name evidence="9" type="ORF">OO014_06215</name>
</gene>
<dbReference type="InterPro" id="IPR011701">
    <property type="entry name" value="MFS"/>
</dbReference>
<comment type="caution">
    <text evidence="9">The sequence shown here is derived from an EMBL/GenBank/DDBJ whole genome shotgun (WGS) entry which is preliminary data.</text>
</comment>
<dbReference type="Proteomes" id="UP001150259">
    <property type="component" value="Unassembled WGS sequence"/>
</dbReference>